<keyword evidence="2" id="KW-1185">Reference proteome</keyword>
<accession>A0A087UBB8</accession>
<evidence type="ECO:0000313" key="2">
    <source>
        <dbReference type="Proteomes" id="UP000054359"/>
    </source>
</evidence>
<sequence>MIRLLQLLKLRRKEICGKALHIIQTCKEVVPKQRRNDKSMD</sequence>
<feature type="non-terminal residue" evidence="1">
    <location>
        <position position="41"/>
    </location>
</feature>
<protein>
    <submittedName>
        <fullName evidence="1">Uncharacterized protein</fullName>
    </submittedName>
</protein>
<dbReference type="Proteomes" id="UP000054359">
    <property type="component" value="Unassembled WGS sequence"/>
</dbReference>
<dbReference type="EMBL" id="KK119089">
    <property type="protein sequence ID" value="KFM74657.1"/>
    <property type="molecule type" value="Genomic_DNA"/>
</dbReference>
<reference evidence="1 2" key="1">
    <citation type="submission" date="2013-11" db="EMBL/GenBank/DDBJ databases">
        <title>Genome sequencing of Stegodyphus mimosarum.</title>
        <authorList>
            <person name="Bechsgaard J."/>
        </authorList>
    </citation>
    <scope>NUCLEOTIDE SEQUENCE [LARGE SCALE GENOMIC DNA]</scope>
</reference>
<organism evidence="1 2">
    <name type="scientific">Stegodyphus mimosarum</name>
    <name type="common">African social velvet spider</name>
    <dbReference type="NCBI Taxonomy" id="407821"/>
    <lineage>
        <taxon>Eukaryota</taxon>
        <taxon>Metazoa</taxon>
        <taxon>Ecdysozoa</taxon>
        <taxon>Arthropoda</taxon>
        <taxon>Chelicerata</taxon>
        <taxon>Arachnida</taxon>
        <taxon>Araneae</taxon>
        <taxon>Araneomorphae</taxon>
        <taxon>Entelegynae</taxon>
        <taxon>Eresoidea</taxon>
        <taxon>Eresidae</taxon>
        <taxon>Stegodyphus</taxon>
    </lineage>
</organism>
<evidence type="ECO:0000313" key="1">
    <source>
        <dbReference type="EMBL" id="KFM74657.1"/>
    </source>
</evidence>
<dbReference type="AlphaFoldDB" id="A0A087UBB8"/>
<name>A0A087UBB8_STEMI</name>
<gene>
    <name evidence="1" type="ORF">X975_14279</name>
</gene>
<proteinExistence type="predicted"/>